<evidence type="ECO:0000256" key="1">
    <source>
        <dbReference type="SAM" id="Coils"/>
    </source>
</evidence>
<feature type="compositionally biased region" description="Polar residues" evidence="2">
    <location>
        <begin position="488"/>
        <end position="499"/>
    </location>
</feature>
<dbReference type="WBParaSite" id="jg12370">
    <property type="protein sequence ID" value="jg12370"/>
    <property type="gene ID" value="jg12370"/>
</dbReference>
<dbReference type="PANTHER" id="PTHR45615:SF40">
    <property type="entry name" value="MYOSIN HEAVY CHAIN, NON-MUSCLE"/>
    <property type="match status" value="1"/>
</dbReference>
<dbReference type="PANTHER" id="PTHR45615">
    <property type="entry name" value="MYOSIN HEAVY CHAIN, NON-MUSCLE"/>
    <property type="match status" value="1"/>
</dbReference>
<keyword evidence="1" id="KW-0175">Coiled coil</keyword>
<feature type="region of interest" description="Disordered" evidence="2">
    <location>
        <begin position="755"/>
        <end position="831"/>
    </location>
</feature>
<dbReference type="AlphaFoldDB" id="A0A915CT93"/>
<accession>A0A915CT93</accession>
<dbReference type="GO" id="GO:0032982">
    <property type="term" value="C:myosin filament"/>
    <property type="evidence" value="ECO:0007669"/>
    <property type="project" value="TreeGrafter"/>
</dbReference>
<evidence type="ECO:0000256" key="2">
    <source>
        <dbReference type="SAM" id="MobiDB-lite"/>
    </source>
</evidence>
<organism evidence="3 4">
    <name type="scientific">Ditylenchus dipsaci</name>
    <dbReference type="NCBI Taxonomy" id="166011"/>
    <lineage>
        <taxon>Eukaryota</taxon>
        <taxon>Metazoa</taxon>
        <taxon>Ecdysozoa</taxon>
        <taxon>Nematoda</taxon>
        <taxon>Chromadorea</taxon>
        <taxon>Rhabditida</taxon>
        <taxon>Tylenchina</taxon>
        <taxon>Tylenchomorpha</taxon>
        <taxon>Sphaerularioidea</taxon>
        <taxon>Anguinidae</taxon>
        <taxon>Anguininae</taxon>
        <taxon>Ditylenchus</taxon>
    </lineage>
</organism>
<feature type="region of interest" description="Disordered" evidence="2">
    <location>
        <begin position="488"/>
        <end position="553"/>
    </location>
</feature>
<reference evidence="4" key="1">
    <citation type="submission" date="2022-11" db="UniProtKB">
        <authorList>
            <consortium name="WormBaseParasite"/>
        </authorList>
    </citation>
    <scope>IDENTIFICATION</scope>
</reference>
<dbReference type="GO" id="GO:0051015">
    <property type="term" value="F:actin filament binding"/>
    <property type="evidence" value="ECO:0007669"/>
    <property type="project" value="TreeGrafter"/>
</dbReference>
<feature type="coiled-coil region" evidence="1">
    <location>
        <begin position="296"/>
        <end position="434"/>
    </location>
</feature>
<dbReference type="Gene3D" id="1.10.287.1490">
    <property type="match status" value="1"/>
</dbReference>
<proteinExistence type="predicted"/>
<feature type="compositionally biased region" description="Low complexity" evidence="2">
    <location>
        <begin position="530"/>
        <end position="553"/>
    </location>
</feature>
<feature type="region of interest" description="Disordered" evidence="2">
    <location>
        <begin position="70"/>
        <end position="105"/>
    </location>
</feature>
<feature type="compositionally biased region" description="Polar residues" evidence="2">
    <location>
        <begin position="763"/>
        <end position="790"/>
    </location>
</feature>
<protein>
    <submittedName>
        <fullName evidence="4">Uncharacterized protein</fullName>
    </submittedName>
</protein>
<dbReference type="GO" id="GO:0016460">
    <property type="term" value="C:myosin II complex"/>
    <property type="evidence" value="ECO:0007669"/>
    <property type="project" value="TreeGrafter"/>
</dbReference>
<name>A0A915CT93_9BILA</name>
<sequence>MVQQSPELPTTPAPVALEQPAVTTTPSPMVVEPSITSPLPMKIQVTPSHLPPAGDFLHRKVVTPDNLANIKSQEHKDEENLPAPTPTIHPGTSTYPPGGRTASPQVNIDRLMNDLVGQIEEIKMAEPSVPPPQKTEEMEPTNDAVVQKVFLKEQPVIESEQKKDELLSQDPVHIAVEGEKQNVASELNEQSNMNADGIAKSKESYCHKEDCGNFENVLGQNTADPSSSNSSNLIAVRSALREFVDHLRDMLPYPLSQFDVTGIFVLIFVLVSLVLHFINMCCFYETGRDVVDQKLLHDCMTRLKEQELALKKYQADSVHYQKLSRAGEAAEQLHQEKQRLELEYHSSKEEYSELQRRHIELDRVHEQVQNKLKGKMQEVAEASAKVEQRDAEIEQLNRNLQILQSLNEVTANDLTSAKKELEQQKHDHDALQSIYKDSQLEVERLTYKWQCSEEELGRQRSRNEELQTQVDEFLNIIRELNSVNALNNHPENPLLQQEENGGSNGSRSGGWSDLGDDTPGNGDEETADDTTMTSSKTTTRVSKSSSGSSKITGRRNLLSSDLLELAHLKGELRKTEAERDTLRFSLENEQKEKEGLSQRLEQLKQDLAEKRKEAERREGERHDLQSQCTKLLHMVDERDRKVEHIEEEREKLRSKISQLEVDWRQTEDDKRELAVKNKIYHEERRLNAKVRMLEEQLNKAQSSVSPHNSGLGDLNMSGNSSDREFGPRVPLEVPSLWSDVEGPEMQFENVLYEMNRRPGGGTSNSLRQRNGGHQQRNSPALSNNNRTHGSSPFELEQIFGNKSNNSNSTMHTKEKRAPRARSRSTGRNSARLVGVDPDFKLDIKRSLLQK</sequence>
<dbReference type="GO" id="GO:0000146">
    <property type="term" value="F:microfilament motor activity"/>
    <property type="evidence" value="ECO:0007669"/>
    <property type="project" value="TreeGrafter"/>
</dbReference>
<feature type="compositionally biased region" description="Polar residues" evidence="2">
    <location>
        <begin position="800"/>
        <end position="810"/>
    </location>
</feature>
<evidence type="ECO:0000313" key="3">
    <source>
        <dbReference type="Proteomes" id="UP000887574"/>
    </source>
</evidence>
<keyword evidence="3" id="KW-1185">Reference proteome</keyword>
<dbReference type="GO" id="GO:0005737">
    <property type="term" value="C:cytoplasm"/>
    <property type="evidence" value="ECO:0007669"/>
    <property type="project" value="TreeGrafter"/>
</dbReference>
<dbReference type="SUPFAM" id="SSF57997">
    <property type="entry name" value="Tropomyosin"/>
    <property type="match status" value="1"/>
</dbReference>
<feature type="region of interest" description="Disordered" evidence="2">
    <location>
        <begin position="1"/>
        <end position="30"/>
    </location>
</feature>
<feature type="region of interest" description="Disordered" evidence="2">
    <location>
        <begin position="701"/>
        <end position="727"/>
    </location>
</feature>
<dbReference type="Proteomes" id="UP000887574">
    <property type="component" value="Unplaced"/>
</dbReference>
<evidence type="ECO:0000313" key="4">
    <source>
        <dbReference type="WBParaSite" id="jg12370"/>
    </source>
</evidence>